<name>A0A2S9IYC4_9SPHI</name>
<dbReference type="EMBL" id="PVBQ01000019">
    <property type="protein sequence ID" value="PRD45529.1"/>
    <property type="molecule type" value="Genomic_DNA"/>
</dbReference>
<sequence>MNEIIRSQYHGHISQLRRIINSWNLIPGSPSDEFDTLANKLLSHLYKAADLMTIRNIIESDLVTIYGLYTHEINAESFANV</sequence>
<organism evidence="1 2">
    <name type="scientific">Sphingobacterium haloxyli</name>
    <dbReference type="NCBI Taxonomy" id="2100533"/>
    <lineage>
        <taxon>Bacteria</taxon>
        <taxon>Pseudomonadati</taxon>
        <taxon>Bacteroidota</taxon>
        <taxon>Sphingobacteriia</taxon>
        <taxon>Sphingobacteriales</taxon>
        <taxon>Sphingobacteriaceae</taxon>
        <taxon>Sphingobacterium</taxon>
    </lineage>
</organism>
<evidence type="ECO:0000313" key="2">
    <source>
        <dbReference type="Proteomes" id="UP000239711"/>
    </source>
</evidence>
<dbReference type="OrthoDB" id="713755at2"/>
<evidence type="ECO:0000313" key="1">
    <source>
        <dbReference type="EMBL" id="PRD45529.1"/>
    </source>
</evidence>
<proteinExistence type="predicted"/>
<dbReference type="RefSeq" id="WP_105718330.1">
    <property type="nucleotide sequence ID" value="NZ_PVBQ01000019.1"/>
</dbReference>
<reference evidence="1 2" key="1">
    <citation type="submission" date="2018-02" db="EMBL/GenBank/DDBJ databases">
        <title>The draft genome of Sphingobacterium sp. 5JN-11.</title>
        <authorList>
            <person name="Liu L."/>
            <person name="Li L."/>
            <person name="Liang L."/>
            <person name="Zhang X."/>
            <person name="Wang T."/>
        </authorList>
    </citation>
    <scope>NUCLEOTIDE SEQUENCE [LARGE SCALE GENOMIC DNA]</scope>
    <source>
        <strain evidence="1 2">5JN-11</strain>
    </source>
</reference>
<gene>
    <name evidence="1" type="ORF">C5745_17605</name>
</gene>
<dbReference type="AlphaFoldDB" id="A0A2S9IYC4"/>
<protein>
    <submittedName>
        <fullName evidence="1">Uncharacterized protein</fullName>
    </submittedName>
</protein>
<dbReference type="Proteomes" id="UP000239711">
    <property type="component" value="Unassembled WGS sequence"/>
</dbReference>
<keyword evidence="2" id="KW-1185">Reference proteome</keyword>
<accession>A0A2S9IYC4</accession>
<comment type="caution">
    <text evidence="1">The sequence shown here is derived from an EMBL/GenBank/DDBJ whole genome shotgun (WGS) entry which is preliminary data.</text>
</comment>